<dbReference type="STRING" id="1515439.SAMN06265784_10898"/>
<dbReference type="EMBL" id="FXAT01000008">
    <property type="protein sequence ID" value="SMG56234.1"/>
    <property type="molecule type" value="Genomic_DNA"/>
</dbReference>
<organism evidence="1 2">
    <name type="scientific">Paraburkholderia susongensis</name>
    <dbReference type="NCBI Taxonomy" id="1515439"/>
    <lineage>
        <taxon>Bacteria</taxon>
        <taxon>Pseudomonadati</taxon>
        <taxon>Pseudomonadota</taxon>
        <taxon>Betaproteobacteria</taxon>
        <taxon>Burkholderiales</taxon>
        <taxon>Burkholderiaceae</taxon>
        <taxon>Paraburkholderia</taxon>
    </lineage>
</organism>
<name>A0A1X7LRV7_9BURK</name>
<evidence type="ECO:0000313" key="2">
    <source>
        <dbReference type="Proteomes" id="UP000193228"/>
    </source>
</evidence>
<accession>A0A1X7LRV7</accession>
<reference evidence="2" key="1">
    <citation type="submission" date="2017-04" db="EMBL/GenBank/DDBJ databases">
        <authorList>
            <person name="Varghese N."/>
            <person name="Submissions S."/>
        </authorList>
    </citation>
    <scope>NUCLEOTIDE SEQUENCE [LARGE SCALE GENOMIC DNA]</scope>
    <source>
        <strain evidence="2">LMG 29540</strain>
    </source>
</reference>
<gene>
    <name evidence="1" type="ORF">SAMN06265784_10898</name>
</gene>
<protein>
    <submittedName>
        <fullName evidence="1">Uncharacterized protein</fullName>
    </submittedName>
</protein>
<dbReference type="AlphaFoldDB" id="A0A1X7LRV7"/>
<dbReference type="Proteomes" id="UP000193228">
    <property type="component" value="Unassembled WGS sequence"/>
</dbReference>
<proteinExistence type="predicted"/>
<evidence type="ECO:0000313" key="1">
    <source>
        <dbReference type="EMBL" id="SMG56234.1"/>
    </source>
</evidence>
<keyword evidence="2" id="KW-1185">Reference proteome</keyword>
<sequence>MCSYPDVLAHRENPALSLSHQSREQSAPAEFNRLIVHVNGSSSSLYKFSLVFDQIKIDLTQGIDDRIMFSSI</sequence>